<evidence type="ECO:0000313" key="6">
    <source>
        <dbReference type="Proteomes" id="UP000246171"/>
    </source>
</evidence>
<evidence type="ECO:0000256" key="4">
    <source>
        <dbReference type="ARBA" id="ARBA00022827"/>
    </source>
</evidence>
<keyword evidence="4" id="KW-0274">FAD</keyword>
<dbReference type="InterPro" id="IPR051209">
    <property type="entry name" value="FAD-bind_Monooxygenase_sf"/>
</dbReference>
<evidence type="ECO:0000256" key="3">
    <source>
        <dbReference type="ARBA" id="ARBA00022630"/>
    </source>
</evidence>
<evidence type="ECO:0000313" key="5">
    <source>
        <dbReference type="EMBL" id="PWY82593.1"/>
    </source>
</evidence>
<dbReference type="PANTHER" id="PTHR42877:SF5">
    <property type="entry name" value="L-ORNITHINE N(5)-MONOOXYGENASE-RELATED"/>
    <property type="match status" value="1"/>
</dbReference>
<protein>
    <submittedName>
        <fullName evidence="5">FAD/NAD(P)-binding domain-containing protein</fullName>
    </submittedName>
</protein>
<comment type="caution">
    <text evidence="5">The sequence shown here is derived from an EMBL/GenBank/DDBJ whole genome shotgun (WGS) entry which is preliminary data.</text>
</comment>
<comment type="similarity">
    <text evidence="2">Belongs to the FAD-binding monooxygenase family.</text>
</comment>
<reference evidence="5" key="1">
    <citation type="submission" date="2016-12" db="EMBL/GenBank/DDBJ databases">
        <title>The genomes of Aspergillus section Nigri reveals drivers in fungal speciation.</title>
        <authorList>
            <consortium name="DOE Joint Genome Institute"/>
            <person name="Vesth T.C."/>
            <person name="Nybo J."/>
            <person name="Theobald S."/>
            <person name="Brandl J."/>
            <person name="Frisvad J.C."/>
            <person name="Nielsen K.F."/>
            <person name="Lyhne E.K."/>
            <person name="Kogle M.E."/>
            <person name="Kuo A."/>
            <person name="Riley R."/>
            <person name="Clum A."/>
            <person name="Nolan M."/>
            <person name="Lipzen A."/>
            <person name="Salamov A."/>
            <person name="Henrissat B."/>
            <person name="Wiebenga A."/>
            <person name="De vries R.P."/>
            <person name="Grigoriev I.V."/>
            <person name="Mortensen U.H."/>
            <person name="Andersen M.R."/>
            <person name="Baker S.E."/>
        </authorList>
    </citation>
    <scope>NUCLEOTIDE SEQUENCE</scope>
    <source>
        <strain evidence="5">CBS 122712</strain>
    </source>
</reference>
<evidence type="ECO:0000256" key="1">
    <source>
        <dbReference type="ARBA" id="ARBA00001974"/>
    </source>
</evidence>
<dbReference type="RefSeq" id="XP_025392256.1">
    <property type="nucleotide sequence ID" value="XM_025529051.1"/>
</dbReference>
<dbReference type="PANTHER" id="PTHR42877">
    <property type="entry name" value="L-ORNITHINE N(5)-MONOOXYGENASE-RELATED"/>
    <property type="match status" value="1"/>
</dbReference>
<gene>
    <name evidence="5" type="ORF">BO83DRAFT_353537</name>
</gene>
<dbReference type="InterPro" id="IPR036188">
    <property type="entry name" value="FAD/NAD-bd_sf"/>
</dbReference>
<keyword evidence="3" id="KW-0285">Flavoprotein</keyword>
<dbReference type="SUPFAM" id="SSF51905">
    <property type="entry name" value="FAD/NAD(P)-binding domain"/>
    <property type="match status" value="2"/>
</dbReference>
<dbReference type="EMBL" id="MSFU01000003">
    <property type="protein sequence ID" value="PWY82593.1"/>
    <property type="molecule type" value="Genomic_DNA"/>
</dbReference>
<dbReference type="Gene3D" id="3.50.50.60">
    <property type="entry name" value="FAD/NAD(P)-binding domain"/>
    <property type="match status" value="2"/>
</dbReference>
<keyword evidence="6" id="KW-1185">Reference proteome</keyword>
<dbReference type="VEuPathDB" id="FungiDB:BO83DRAFT_353537"/>
<evidence type="ECO:0000256" key="2">
    <source>
        <dbReference type="ARBA" id="ARBA00010139"/>
    </source>
</evidence>
<sequence length="550" mass="61915">MASGASFSSSKVIIVGAGFSGLAMACQLKRELMCDDFVIYDRDDGFGGTWLANKYPGCGVDIPAAFYSLSFAPNPNFSNFYPKRDEVLQYINSVVSKYDLSRHLVGNTEWVGASWQDDDKTWLVKLRSTTSGKEYTQRCNILVSAVGALTNPNSLEVPGVDRFQGDIIHTARWDQSVSLRDKNVIVLGNGASATQLVPAVAKDARSITQFMRSKQYFLPGGSNAAISPFWQSIFRYVPGVLLAVRFLIFLYLETSTLQFNLTKTGANMRRETAEISKRYVKENAPEKYWPLLLADYQVGCKRRVFDHEGYVSTLNRDNVRLTDDEVIALSERSVSTKSGAKYPADVIILANGFSLTQYDTELCGRGGRSRQEYWKEAGHITAYHSIGMSEFPNFFYILGPNSGRGHTSAVFSIENYTDLIIRIIRPIIAGSAVSVEPDMSSEKAYNERLQAALKNTVFNNTCRSWFIDPKTGYNWMIYPWSSFYMWWTTHVAGLDGWVYEVSLRILSELSIRVSNAIRMHMHSIPRQKRSPRSRLLLCVCAPYYPPLLSV</sequence>
<name>A0A317W8B5_ASPEC</name>
<proteinExistence type="inferred from homology"/>
<dbReference type="OrthoDB" id="74360at2759"/>
<dbReference type="GeneID" id="37051013"/>
<comment type="cofactor">
    <cofactor evidence="1">
        <name>FAD</name>
        <dbReference type="ChEBI" id="CHEBI:57692"/>
    </cofactor>
</comment>
<organism evidence="5 6">
    <name type="scientific">Aspergillus eucalypticola (strain CBS 122712 / IBT 29274)</name>
    <dbReference type="NCBI Taxonomy" id="1448314"/>
    <lineage>
        <taxon>Eukaryota</taxon>
        <taxon>Fungi</taxon>
        <taxon>Dikarya</taxon>
        <taxon>Ascomycota</taxon>
        <taxon>Pezizomycotina</taxon>
        <taxon>Eurotiomycetes</taxon>
        <taxon>Eurotiomycetidae</taxon>
        <taxon>Eurotiales</taxon>
        <taxon>Aspergillaceae</taxon>
        <taxon>Aspergillus</taxon>
        <taxon>Aspergillus subgen. Circumdati</taxon>
    </lineage>
</organism>
<dbReference type="Pfam" id="PF13450">
    <property type="entry name" value="NAD_binding_8"/>
    <property type="match status" value="1"/>
</dbReference>
<dbReference type="Proteomes" id="UP000246171">
    <property type="component" value="Unassembled WGS sequence"/>
</dbReference>
<dbReference type="AlphaFoldDB" id="A0A317W8B5"/>
<accession>A0A317W8B5</accession>